<proteinExistence type="predicted"/>
<reference evidence="1 2" key="1">
    <citation type="submission" date="2024-08" db="EMBL/GenBank/DDBJ databases">
        <title>Gnathostoma spinigerum genome.</title>
        <authorList>
            <person name="Gonzalez-Bertolin B."/>
            <person name="Monzon S."/>
            <person name="Zaballos A."/>
            <person name="Jimenez P."/>
            <person name="Dekumyoy P."/>
            <person name="Varona S."/>
            <person name="Cuesta I."/>
            <person name="Sumanam S."/>
            <person name="Adisakwattana P."/>
            <person name="Gasser R.B."/>
            <person name="Hernandez-Gonzalez A."/>
            <person name="Young N.D."/>
            <person name="Perteguer M.J."/>
        </authorList>
    </citation>
    <scope>NUCLEOTIDE SEQUENCE [LARGE SCALE GENOMIC DNA]</scope>
    <source>
        <strain evidence="1">AL3</strain>
        <tissue evidence="1">Liver</tissue>
    </source>
</reference>
<protein>
    <submittedName>
        <fullName evidence="1">Uncharacterized protein</fullName>
    </submittedName>
</protein>
<dbReference type="EMBL" id="JBGFUD010006638">
    <property type="protein sequence ID" value="MFH4981120.1"/>
    <property type="molecule type" value="Genomic_DNA"/>
</dbReference>
<accession>A0ABD6EXZ7</accession>
<keyword evidence="2" id="KW-1185">Reference proteome</keyword>
<sequence length="71" mass="8550">MVQNWNSPERSDQLSQIVTLLRRLEIDDIERKELDFDISLMEEIMKKNEDRRKLDLTALGAYIFQRIFYSA</sequence>
<evidence type="ECO:0000313" key="1">
    <source>
        <dbReference type="EMBL" id="MFH4981120.1"/>
    </source>
</evidence>
<name>A0ABD6EXZ7_9BILA</name>
<organism evidence="1 2">
    <name type="scientific">Gnathostoma spinigerum</name>
    <dbReference type="NCBI Taxonomy" id="75299"/>
    <lineage>
        <taxon>Eukaryota</taxon>
        <taxon>Metazoa</taxon>
        <taxon>Ecdysozoa</taxon>
        <taxon>Nematoda</taxon>
        <taxon>Chromadorea</taxon>
        <taxon>Rhabditida</taxon>
        <taxon>Spirurina</taxon>
        <taxon>Gnathostomatomorpha</taxon>
        <taxon>Gnathostomatoidea</taxon>
        <taxon>Gnathostomatidae</taxon>
        <taxon>Gnathostoma</taxon>
    </lineage>
</organism>
<dbReference type="Proteomes" id="UP001608902">
    <property type="component" value="Unassembled WGS sequence"/>
</dbReference>
<comment type="caution">
    <text evidence="1">The sequence shown here is derived from an EMBL/GenBank/DDBJ whole genome shotgun (WGS) entry which is preliminary data.</text>
</comment>
<dbReference type="AlphaFoldDB" id="A0ABD6EXZ7"/>
<gene>
    <name evidence="1" type="ORF">AB6A40_007829</name>
</gene>
<evidence type="ECO:0000313" key="2">
    <source>
        <dbReference type="Proteomes" id="UP001608902"/>
    </source>
</evidence>